<gene>
    <name evidence="6" type="ORF">BDV38DRAFT_283141</name>
</gene>
<dbReference type="InterPro" id="IPR036864">
    <property type="entry name" value="Zn2-C6_fun-type_DNA-bd_sf"/>
</dbReference>
<dbReference type="InterPro" id="IPR001138">
    <property type="entry name" value="Zn2Cys6_DnaBD"/>
</dbReference>
<keyword evidence="2" id="KW-0238">DNA-binding</keyword>
<dbReference type="AlphaFoldDB" id="A0A5N6SV88"/>
<dbReference type="GO" id="GO:0009893">
    <property type="term" value="P:positive regulation of metabolic process"/>
    <property type="evidence" value="ECO:0007669"/>
    <property type="project" value="UniProtKB-ARBA"/>
</dbReference>
<feature type="domain" description="Zn(2)-C6 fungal-type" evidence="5">
    <location>
        <begin position="29"/>
        <end position="76"/>
    </location>
</feature>
<keyword evidence="3" id="KW-0804">Transcription</keyword>
<proteinExistence type="predicted"/>
<dbReference type="GO" id="GO:0003677">
    <property type="term" value="F:DNA binding"/>
    <property type="evidence" value="ECO:0007669"/>
    <property type="project" value="UniProtKB-KW"/>
</dbReference>
<name>A0A5N6SV88_ASPPS</name>
<protein>
    <recommendedName>
        <fullName evidence="5">Zn(2)-C6 fungal-type domain-containing protein</fullName>
    </recommendedName>
</protein>
<evidence type="ECO:0000259" key="5">
    <source>
        <dbReference type="PROSITE" id="PS50048"/>
    </source>
</evidence>
<accession>A0A5N6SV88</accession>
<organism evidence="6 7">
    <name type="scientific">Aspergillus pseudotamarii</name>
    <dbReference type="NCBI Taxonomy" id="132259"/>
    <lineage>
        <taxon>Eukaryota</taxon>
        <taxon>Fungi</taxon>
        <taxon>Dikarya</taxon>
        <taxon>Ascomycota</taxon>
        <taxon>Pezizomycotina</taxon>
        <taxon>Eurotiomycetes</taxon>
        <taxon>Eurotiomycetidae</taxon>
        <taxon>Eurotiales</taxon>
        <taxon>Aspergillaceae</taxon>
        <taxon>Aspergillus</taxon>
        <taxon>Aspergillus subgen. Circumdati</taxon>
    </lineage>
</organism>
<keyword evidence="4" id="KW-0539">Nucleus</keyword>
<sequence>MASSRTIRPIHHLSRPAPYVKSSRRQYKSCDHCRRNRRACDAAALGVNIFLGGNDYDENAPRACSSCTRSQKQCTFNWLLSRPKSVLPRSVKRKIDACTTAADLTISTSSAEAAAIDEPAYSNFNAGDLELSGVELDETAVPGLNEHIHQFGMASQWEHQPLKSQYTHPSFTTTSLSPGYTFALDNSTPSLRCDQLKGFGSTRQEGWELDIFHYHDDTAATASSLLEPSSSHSGHPSQSDYCIIENDGLSIDDTIGQGGLPGAAGAFVNGNDEMFDPFNPLQESISQGTNKSLISANLLRIYYDSIENALSCWVTESNCPYQKLKRREHELVHPGLNQKTKVGRGFSIYARVCQLDEAFVPFHSPSMTKADSLKATKALYAAVLAFASQWSHVRNTNSLFDDANSALGLSLATSTTFDGFAAPFEALVQQSVWHECRNSLLACDDSDSFKVIFARMIFSMTQQPPAVGDREKMLESQIWSQHLAPDRCRVQFPSRAANLRTTDLHSPSFNPGDMSGLEARSLAQINAVKDWDSRPTYLETALRYLASWRRRIAAQGSSQTYTRSSAQSAQMSRAIVLQSFDLLFWLGVMCDTTSSALTQRPLVIAEHDCELPKITTSQALPVYQTAYAHMSTTYGVGDTNRTGTTPELWGTYLLSSPRLSGDKARWPCSADEAFAILQEAIPVKVLLWRRVARLQTLTNARTGERDIEGVISATLSVYQHWTVAYGQFMRDCITNHESLPAKVQSWYVILGMHWHLGCLLAATCIEQVDNDSLSESLQRSLRRSSGLVLELKKANGNAISDLARVSCSSDHQTFRDSAEFHPALSDTPLLTEPWTNVLVQALEKACSVFLTWTSSRRHMVDEQHAWVYHNTNYSDLCSRASHCIDALKLLGRKSYAASLTAAALETQLTLVTSDQ</sequence>
<evidence type="ECO:0000256" key="4">
    <source>
        <dbReference type="ARBA" id="ARBA00023242"/>
    </source>
</evidence>
<dbReference type="GeneID" id="43644187"/>
<dbReference type="OrthoDB" id="5958943at2759"/>
<dbReference type="Gene3D" id="4.10.240.10">
    <property type="entry name" value="Zn(2)-C6 fungal-type DNA-binding domain"/>
    <property type="match status" value="1"/>
</dbReference>
<evidence type="ECO:0000256" key="3">
    <source>
        <dbReference type="ARBA" id="ARBA00023163"/>
    </source>
</evidence>
<dbReference type="CDD" id="cd00067">
    <property type="entry name" value="GAL4"/>
    <property type="match status" value="1"/>
</dbReference>
<dbReference type="SMART" id="SM00066">
    <property type="entry name" value="GAL4"/>
    <property type="match status" value="1"/>
</dbReference>
<dbReference type="GO" id="GO:0008270">
    <property type="term" value="F:zinc ion binding"/>
    <property type="evidence" value="ECO:0007669"/>
    <property type="project" value="InterPro"/>
</dbReference>
<dbReference type="PROSITE" id="PS50048">
    <property type="entry name" value="ZN2_CY6_FUNGAL_2"/>
    <property type="match status" value="1"/>
</dbReference>
<dbReference type="EMBL" id="ML743578">
    <property type="protein sequence ID" value="KAE8137303.1"/>
    <property type="molecule type" value="Genomic_DNA"/>
</dbReference>
<reference evidence="6 7" key="1">
    <citation type="submission" date="2019-04" db="EMBL/GenBank/DDBJ databases">
        <title>Friends and foes A comparative genomics study of 23 Aspergillus species from section Flavi.</title>
        <authorList>
            <consortium name="DOE Joint Genome Institute"/>
            <person name="Kjaerbolling I."/>
            <person name="Vesth T."/>
            <person name="Frisvad J.C."/>
            <person name="Nybo J.L."/>
            <person name="Theobald S."/>
            <person name="Kildgaard S."/>
            <person name="Isbrandt T."/>
            <person name="Kuo A."/>
            <person name="Sato A."/>
            <person name="Lyhne E.K."/>
            <person name="Kogle M.E."/>
            <person name="Wiebenga A."/>
            <person name="Kun R.S."/>
            <person name="Lubbers R.J."/>
            <person name="Makela M.R."/>
            <person name="Barry K."/>
            <person name="Chovatia M."/>
            <person name="Clum A."/>
            <person name="Daum C."/>
            <person name="Haridas S."/>
            <person name="He G."/>
            <person name="LaButti K."/>
            <person name="Lipzen A."/>
            <person name="Mondo S."/>
            <person name="Riley R."/>
            <person name="Salamov A."/>
            <person name="Simmons B.A."/>
            <person name="Magnuson J.K."/>
            <person name="Henrissat B."/>
            <person name="Mortensen U.H."/>
            <person name="Larsen T.O."/>
            <person name="Devries R.P."/>
            <person name="Grigoriev I.V."/>
            <person name="Machida M."/>
            <person name="Baker S.E."/>
            <person name="Andersen M.R."/>
        </authorList>
    </citation>
    <scope>NUCLEOTIDE SEQUENCE [LARGE SCALE GENOMIC DNA]</scope>
    <source>
        <strain evidence="6 7">CBS 117625</strain>
    </source>
</reference>
<keyword evidence="1" id="KW-0805">Transcription regulation</keyword>
<dbReference type="RefSeq" id="XP_031913366.1">
    <property type="nucleotide sequence ID" value="XM_032059977.1"/>
</dbReference>
<evidence type="ECO:0000313" key="6">
    <source>
        <dbReference type="EMBL" id="KAE8137303.1"/>
    </source>
</evidence>
<dbReference type="GO" id="GO:0000981">
    <property type="term" value="F:DNA-binding transcription factor activity, RNA polymerase II-specific"/>
    <property type="evidence" value="ECO:0007669"/>
    <property type="project" value="InterPro"/>
</dbReference>
<dbReference type="Proteomes" id="UP000325672">
    <property type="component" value="Unassembled WGS sequence"/>
</dbReference>
<keyword evidence="7" id="KW-1185">Reference proteome</keyword>
<dbReference type="SUPFAM" id="SSF57701">
    <property type="entry name" value="Zn2/Cys6 DNA-binding domain"/>
    <property type="match status" value="1"/>
</dbReference>
<evidence type="ECO:0000256" key="2">
    <source>
        <dbReference type="ARBA" id="ARBA00023125"/>
    </source>
</evidence>
<evidence type="ECO:0000313" key="7">
    <source>
        <dbReference type="Proteomes" id="UP000325672"/>
    </source>
</evidence>
<evidence type="ECO:0000256" key="1">
    <source>
        <dbReference type="ARBA" id="ARBA00023015"/>
    </source>
</evidence>